<dbReference type="InterPro" id="IPR002125">
    <property type="entry name" value="CMP_dCMP_dom"/>
</dbReference>
<dbReference type="SUPFAM" id="SSF82199">
    <property type="entry name" value="SET domain"/>
    <property type="match status" value="1"/>
</dbReference>
<dbReference type="InterPro" id="IPR001214">
    <property type="entry name" value="SET_dom"/>
</dbReference>
<dbReference type="PANTHER" id="PTHR11079:SF156">
    <property type="entry name" value="INACTIVE TRNA-SPECIFIC ADENOSINE DEAMINASE-LIKE PROTEIN 3-RELATED"/>
    <property type="match status" value="1"/>
</dbReference>
<dbReference type="PANTHER" id="PTHR11079">
    <property type="entry name" value="CYTOSINE DEAMINASE FAMILY MEMBER"/>
    <property type="match status" value="1"/>
</dbReference>
<name>A0A164UV48_9AGAM</name>
<evidence type="ECO:0000313" key="6">
    <source>
        <dbReference type="EMBL" id="KZS93562.1"/>
    </source>
</evidence>
<dbReference type="GO" id="GO:0008033">
    <property type="term" value="P:tRNA processing"/>
    <property type="evidence" value="ECO:0007669"/>
    <property type="project" value="UniProtKB-KW"/>
</dbReference>
<organism evidence="6 7">
    <name type="scientific">Sistotremastrum niveocremeum HHB9708</name>
    <dbReference type="NCBI Taxonomy" id="1314777"/>
    <lineage>
        <taxon>Eukaryota</taxon>
        <taxon>Fungi</taxon>
        <taxon>Dikarya</taxon>
        <taxon>Basidiomycota</taxon>
        <taxon>Agaricomycotina</taxon>
        <taxon>Agaricomycetes</taxon>
        <taxon>Sistotremastrales</taxon>
        <taxon>Sistotremastraceae</taxon>
        <taxon>Sertulicium</taxon>
        <taxon>Sertulicium niveocremeum</taxon>
    </lineage>
</organism>
<comment type="similarity">
    <text evidence="2">Belongs to the cytidine and deoxycytidylate deaminase family. ADAT3 subfamily.</text>
</comment>
<sequence>MALALGLGSIFNHSSHPNVTYSIDAEAECIRFTTSRNILEGDELCIFYSHNLWFEDNDVSNESFQNHETPISNDVASPDSTEDDGISTDLFPDDLLPFESFKYLRDDGEELSNGVVATVDAWVVDIPEPRETTTLLEFIRQTGLGMPDLQHLKRVRKTSLEEGGFKSTLLLSLEHPTVLPPNLPEPYISPVPTSPARNLEEVVLKSTIWPTVYQPRRVEKITWTYGRIRWIRAGIQRVVDEARRAKEMGEIPIASYVPDEWETVSGLAARDTRNSTNHPLRHSVMNLLRQVSNAQHSPPESSDNMTRNGQRYLLTSRTLFTTHEPCIMCSMALLHSRVKDVFYIYPMNQTGGCGGLSCVPGLDGVNHRFSIWKWTSPVDLKDALEVDPQLDA</sequence>
<accession>A0A164UV48</accession>
<dbReference type="Gene3D" id="3.40.140.10">
    <property type="entry name" value="Cytidine Deaminase, domain 2"/>
    <property type="match status" value="1"/>
</dbReference>
<reference evidence="6 7" key="1">
    <citation type="journal article" date="2016" name="Mol. Biol. Evol.">
        <title>Comparative Genomics of Early-Diverging Mushroom-Forming Fungi Provides Insights into the Origins of Lignocellulose Decay Capabilities.</title>
        <authorList>
            <person name="Nagy L.G."/>
            <person name="Riley R."/>
            <person name="Tritt A."/>
            <person name="Adam C."/>
            <person name="Daum C."/>
            <person name="Floudas D."/>
            <person name="Sun H."/>
            <person name="Yadav J.S."/>
            <person name="Pangilinan J."/>
            <person name="Larsson K.H."/>
            <person name="Matsuura K."/>
            <person name="Barry K."/>
            <person name="Labutti K."/>
            <person name="Kuo R."/>
            <person name="Ohm R.A."/>
            <person name="Bhattacharya S.S."/>
            <person name="Shirouzu T."/>
            <person name="Yoshinaga Y."/>
            <person name="Martin F.M."/>
            <person name="Grigoriev I.V."/>
            <person name="Hibbett D.S."/>
        </authorList>
    </citation>
    <scope>NUCLEOTIDE SEQUENCE [LARGE SCALE GENOMIC DNA]</scope>
    <source>
        <strain evidence="6 7">HHB9708</strain>
    </source>
</reference>
<feature type="domain" description="CMP/dCMP-type deaminase" evidence="5">
    <location>
        <begin position="229"/>
        <end position="355"/>
    </location>
</feature>
<dbReference type="Proteomes" id="UP000076722">
    <property type="component" value="Unassembled WGS sequence"/>
</dbReference>
<dbReference type="GO" id="GO:0005634">
    <property type="term" value="C:nucleus"/>
    <property type="evidence" value="ECO:0007669"/>
    <property type="project" value="TreeGrafter"/>
</dbReference>
<dbReference type="GO" id="GO:0052717">
    <property type="term" value="F:tRNA-specific adenosine-34 deaminase activity"/>
    <property type="evidence" value="ECO:0007669"/>
    <property type="project" value="TreeGrafter"/>
</dbReference>
<dbReference type="PROSITE" id="PS51747">
    <property type="entry name" value="CYT_DCMP_DEAMINASES_2"/>
    <property type="match status" value="1"/>
</dbReference>
<feature type="region of interest" description="Disordered" evidence="3">
    <location>
        <begin position="64"/>
        <end position="83"/>
    </location>
</feature>
<feature type="compositionally biased region" description="Polar residues" evidence="3">
    <location>
        <begin position="64"/>
        <end position="79"/>
    </location>
</feature>
<keyword evidence="7" id="KW-1185">Reference proteome</keyword>
<dbReference type="GO" id="GO:0005737">
    <property type="term" value="C:cytoplasm"/>
    <property type="evidence" value="ECO:0007669"/>
    <property type="project" value="TreeGrafter"/>
</dbReference>
<evidence type="ECO:0000259" key="5">
    <source>
        <dbReference type="PROSITE" id="PS51747"/>
    </source>
</evidence>
<protein>
    <submittedName>
        <fullName evidence="6">Cytidine deaminase-like protein</fullName>
    </submittedName>
</protein>
<dbReference type="STRING" id="1314777.A0A164UV48"/>
<dbReference type="EMBL" id="KV419407">
    <property type="protein sequence ID" value="KZS93562.1"/>
    <property type="molecule type" value="Genomic_DNA"/>
</dbReference>
<dbReference type="SUPFAM" id="SSF53927">
    <property type="entry name" value="Cytidine deaminase-like"/>
    <property type="match status" value="1"/>
</dbReference>
<evidence type="ECO:0000259" key="4">
    <source>
        <dbReference type="PROSITE" id="PS50280"/>
    </source>
</evidence>
<dbReference type="InterPro" id="IPR046341">
    <property type="entry name" value="SET_dom_sf"/>
</dbReference>
<keyword evidence="1" id="KW-0819">tRNA processing</keyword>
<dbReference type="Pfam" id="PF00383">
    <property type="entry name" value="dCMP_cyt_deam_1"/>
    <property type="match status" value="1"/>
</dbReference>
<proteinExistence type="inferred from homology"/>
<gene>
    <name evidence="6" type="ORF">SISNIDRAFT_85999</name>
</gene>
<dbReference type="Gene3D" id="2.170.270.10">
    <property type="entry name" value="SET domain"/>
    <property type="match status" value="1"/>
</dbReference>
<feature type="domain" description="SET" evidence="4">
    <location>
        <begin position="1"/>
        <end position="49"/>
    </location>
</feature>
<evidence type="ECO:0000313" key="7">
    <source>
        <dbReference type="Proteomes" id="UP000076722"/>
    </source>
</evidence>
<dbReference type="CDD" id="cd01285">
    <property type="entry name" value="nucleoside_deaminase"/>
    <property type="match status" value="1"/>
</dbReference>
<evidence type="ECO:0000256" key="2">
    <source>
        <dbReference type="ARBA" id="ARBA00038160"/>
    </source>
</evidence>
<dbReference type="InterPro" id="IPR016193">
    <property type="entry name" value="Cytidine_deaminase-like"/>
</dbReference>
<dbReference type="OrthoDB" id="3180714at2759"/>
<dbReference type="PROSITE" id="PS50280">
    <property type="entry name" value="SET"/>
    <property type="match status" value="1"/>
</dbReference>
<dbReference type="Pfam" id="PF00856">
    <property type="entry name" value="SET"/>
    <property type="match status" value="1"/>
</dbReference>
<dbReference type="AlphaFoldDB" id="A0A164UV48"/>
<evidence type="ECO:0000256" key="1">
    <source>
        <dbReference type="ARBA" id="ARBA00022694"/>
    </source>
</evidence>
<evidence type="ECO:0000256" key="3">
    <source>
        <dbReference type="SAM" id="MobiDB-lite"/>
    </source>
</evidence>